<dbReference type="PANTHER" id="PTHR21308">
    <property type="entry name" value="PHYTANOYL-COA ALPHA-HYDROXYLASE"/>
    <property type="match status" value="1"/>
</dbReference>
<dbReference type="InterPro" id="IPR047128">
    <property type="entry name" value="PhyH"/>
</dbReference>
<evidence type="ECO:0000313" key="3">
    <source>
        <dbReference type="Proteomes" id="UP000249619"/>
    </source>
</evidence>
<evidence type="ECO:0000313" key="2">
    <source>
        <dbReference type="EMBL" id="RAR08199.1"/>
    </source>
</evidence>
<feature type="region of interest" description="Disordered" evidence="1">
    <location>
        <begin position="538"/>
        <end position="566"/>
    </location>
</feature>
<dbReference type="AlphaFoldDB" id="A0A364MZR4"/>
<accession>A0A364MZR4</accession>
<comment type="caution">
    <text evidence="2">The sequence shown here is derived from an EMBL/GenBank/DDBJ whole genome shotgun (WGS) entry which is preliminary data.</text>
</comment>
<dbReference type="GO" id="GO:0001561">
    <property type="term" value="P:fatty acid alpha-oxidation"/>
    <property type="evidence" value="ECO:0007669"/>
    <property type="project" value="InterPro"/>
</dbReference>
<proteinExistence type="predicted"/>
<dbReference type="Pfam" id="PF05721">
    <property type="entry name" value="PhyH"/>
    <property type="match status" value="1"/>
</dbReference>
<dbReference type="Gene3D" id="2.60.120.620">
    <property type="entry name" value="q2cbj1_9rhob like domain"/>
    <property type="match status" value="1"/>
</dbReference>
<gene>
    <name evidence="2" type="ORF">DDE83_006116</name>
</gene>
<dbReference type="PANTHER" id="PTHR21308:SF8">
    <property type="entry name" value="PHYTANOYL-COA DIOXYGENASE FAMILY PROTEIN (AFU_ORTHOLOGUE AFUA_2G09620)"/>
    <property type="match status" value="1"/>
</dbReference>
<dbReference type="STRING" id="183478.A0A364MZR4"/>
<reference evidence="3" key="1">
    <citation type="submission" date="2018-05" db="EMBL/GenBank/DDBJ databases">
        <title>Draft genome sequence of Stemphylium lycopersici strain CIDEFI 213.</title>
        <authorList>
            <person name="Medina R."/>
            <person name="Franco M.E.E."/>
            <person name="Lucentini C.G."/>
            <person name="Saparrat M.C.N."/>
            <person name="Balatti P.A."/>
        </authorList>
    </citation>
    <scope>NUCLEOTIDE SEQUENCE [LARGE SCALE GENOMIC DNA]</scope>
    <source>
        <strain evidence="3">CIDEFI 213</strain>
    </source>
</reference>
<dbReference type="Proteomes" id="UP000249619">
    <property type="component" value="Unassembled WGS sequence"/>
</dbReference>
<keyword evidence="2" id="KW-0560">Oxidoreductase</keyword>
<dbReference type="InterPro" id="IPR008775">
    <property type="entry name" value="Phytyl_CoA_dOase-like"/>
</dbReference>
<protein>
    <submittedName>
        <fullName evidence="2">Phytanoyl-CoA dioxygenase-like protein</fullName>
    </submittedName>
</protein>
<dbReference type="SUPFAM" id="SSF51197">
    <property type="entry name" value="Clavaminate synthase-like"/>
    <property type="match status" value="1"/>
</dbReference>
<feature type="region of interest" description="Disordered" evidence="1">
    <location>
        <begin position="413"/>
        <end position="434"/>
    </location>
</feature>
<sequence length="745" mass="81941">MNGNSQTNLHTNGHVQSSVQPRLYSVNKPPSLEDFKKLTTDSSSLQYPLASSIELNVPIYNLPDYSSLSAEQLSALQDEWYHILLSGPGVFATKNLCKDMTLIDRVNGVYASIIAEEKKVSGKRGDHFAGAGANDRIWNSLSKHCLQDADSFVEYYSNPWLPLISEAWLGPHHRLTAQVNIVKPGAKPQISHRDYHIGFQDNESCAKFPKAMQVTSQFLTLQGAVAHSDMPVESGPTRLLPFSQKFEEGYMAYRIPDFQNYFLEKFVSVPLEKGDGLFFNPALFHAAGQNDSADIMRSANLLQISSGFGKPMESIDTYPLVERTWDALSSMYKKDGLSNEVKAFVSVVAEGYPFPTNLDRRVPETAAPANTLRRLKTNAAPTFPERWIAVGMETIHIAIAALTDTLFPHNRSNVKTGNMSTPSHTSAQPSLTQSHTPSLIFTLPILLPLPSPKLSLPPQNEPLDTESHFIEAELAKCKMTHNALSRREGVLKERKRDILREARMRLDKEARELEVRDGAEEEELMDKGLFIRDVSRRRRGGEKEVREQMVEEKQDTTEDGLEGRGGEDKKVIQMSVKERRRQALHSAVGNDDACDSEVDSTITVPSILNSPGKKLLACYPVSLNTTLILPTQPNHHESKMASNSTPDTLLKLAADLSTLGLTLSAAGTKLAAAAASLEQEAANVALANAQRWGVDVQVAVRAGPGMYTGQGAGQGTDVVVNGAKKWGDAGNRGEAMGMRKLRDGR</sequence>
<organism evidence="2 3">
    <name type="scientific">Stemphylium lycopersici</name>
    <name type="common">Tomato gray leaf spot disease fungus</name>
    <name type="synonym">Thyrospora lycopersici</name>
    <dbReference type="NCBI Taxonomy" id="183478"/>
    <lineage>
        <taxon>Eukaryota</taxon>
        <taxon>Fungi</taxon>
        <taxon>Dikarya</taxon>
        <taxon>Ascomycota</taxon>
        <taxon>Pezizomycotina</taxon>
        <taxon>Dothideomycetes</taxon>
        <taxon>Pleosporomycetidae</taxon>
        <taxon>Pleosporales</taxon>
        <taxon>Pleosporineae</taxon>
        <taxon>Pleosporaceae</taxon>
        <taxon>Stemphylium</taxon>
    </lineage>
</organism>
<evidence type="ECO:0000256" key="1">
    <source>
        <dbReference type="SAM" id="MobiDB-lite"/>
    </source>
</evidence>
<keyword evidence="3" id="KW-1185">Reference proteome</keyword>
<name>A0A364MZR4_STELY</name>
<feature type="compositionally biased region" description="Basic and acidic residues" evidence="1">
    <location>
        <begin position="541"/>
        <end position="566"/>
    </location>
</feature>
<keyword evidence="2" id="KW-0223">Dioxygenase</keyword>
<dbReference type="EMBL" id="QGDH01000090">
    <property type="protein sequence ID" value="RAR08199.1"/>
    <property type="molecule type" value="Genomic_DNA"/>
</dbReference>
<dbReference type="GO" id="GO:0048244">
    <property type="term" value="F:phytanoyl-CoA dioxygenase activity"/>
    <property type="evidence" value="ECO:0007669"/>
    <property type="project" value="InterPro"/>
</dbReference>